<accession>A0A919Y0S3</accession>
<gene>
    <name evidence="1" type="ORF">J41TS4_22420</name>
</gene>
<reference evidence="1" key="1">
    <citation type="submission" date="2021-03" db="EMBL/GenBank/DDBJ databases">
        <title>Antimicrobial resistance genes in bacteria isolated from Japanese honey, and their potential for conferring macrolide and lincosamide resistance in the American foulbrood pathogen Paenibacillus larvae.</title>
        <authorList>
            <person name="Okamoto M."/>
            <person name="Kumagai M."/>
            <person name="Kanamori H."/>
            <person name="Takamatsu D."/>
        </authorList>
    </citation>
    <scope>NUCLEOTIDE SEQUENCE</scope>
    <source>
        <strain evidence="1">J41TS4</strain>
    </source>
</reference>
<dbReference type="Proteomes" id="UP000678895">
    <property type="component" value="Unassembled WGS sequence"/>
</dbReference>
<dbReference type="AlphaFoldDB" id="A0A919Y0S3"/>
<protein>
    <submittedName>
        <fullName evidence="1">Uncharacterized protein</fullName>
    </submittedName>
</protein>
<keyword evidence="2" id="KW-1185">Reference proteome</keyword>
<name>A0A919Y0S3_9BACL</name>
<organism evidence="1 2">
    <name type="scientific">Paenibacillus apis</name>
    <dbReference type="NCBI Taxonomy" id="1792174"/>
    <lineage>
        <taxon>Bacteria</taxon>
        <taxon>Bacillati</taxon>
        <taxon>Bacillota</taxon>
        <taxon>Bacilli</taxon>
        <taxon>Bacillales</taxon>
        <taxon>Paenibacillaceae</taxon>
        <taxon>Paenibacillus</taxon>
    </lineage>
</organism>
<evidence type="ECO:0000313" key="2">
    <source>
        <dbReference type="Proteomes" id="UP000678895"/>
    </source>
</evidence>
<comment type="caution">
    <text evidence="1">The sequence shown here is derived from an EMBL/GenBank/DDBJ whole genome shotgun (WGS) entry which is preliminary data.</text>
</comment>
<evidence type="ECO:0000313" key="1">
    <source>
        <dbReference type="EMBL" id="GIO42484.1"/>
    </source>
</evidence>
<proteinExistence type="predicted"/>
<sequence length="75" mass="8106">MILSKETTKKIDEFVRGITGAYIDMAKSETGIHDESLHAYAKLIEAVGSLSSDAGTDISVVGFTVQKQAEDNEDE</sequence>
<dbReference type="EMBL" id="BORS01000007">
    <property type="protein sequence ID" value="GIO42484.1"/>
    <property type="molecule type" value="Genomic_DNA"/>
</dbReference>
<dbReference type="RefSeq" id="WP_301627304.1">
    <property type="nucleotide sequence ID" value="NZ_BORS01000007.1"/>
</dbReference>